<organism evidence="5 6">
    <name type="scientific">Neomoorella humiferrea</name>
    <dbReference type="NCBI Taxonomy" id="676965"/>
    <lineage>
        <taxon>Bacteria</taxon>
        <taxon>Bacillati</taxon>
        <taxon>Bacillota</taxon>
        <taxon>Clostridia</taxon>
        <taxon>Neomoorellales</taxon>
        <taxon>Neomoorellaceae</taxon>
        <taxon>Neomoorella</taxon>
    </lineage>
</organism>
<dbReference type="SUPFAM" id="SSF51905">
    <property type="entry name" value="FAD/NAD(P)-binding domain"/>
    <property type="match status" value="1"/>
</dbReference>
<dbReference type="AlphaFoldDB" id="A0A2T0AJY2"/>
<accession>A0A2T0AJY2</accession>
<evidence type="ECO:0000256" key="2">
    <source>
        <dbReference type="ARBA" id="ARBA00022630"/>
    </source>
</evidence>
<evidence type="ECO:0000256" key="1">
    <source>
        <dbReference type="ARBA" id="ARBA00001974"/>
    </source>
</evidence>
<comment type="cofactor">
    <cofactor evidence="1">
        <name>FAD</name>
        <dbReference type="ChEBI" id="CHEBI:57692"/>
    </cofactor>
</comment>
<evidence type="ECO:0000313" key="6">
    <source>
        <dbReference type="Proteomes" id="UP000238415"/>
    </source>
</evidence>
<dbReference type="PANTHER" id="PTHR43429">
    <property type="entry name" value="PYRIDINE NUCLEOTIDE-DISULFIDE OXIDOREDUCTASE DOMAIN-CONTAINING"/>
    <property type="match status" value="1"/>
</dbReference>
<protein>
    <submittedName>
        <fullName evidence="5">Nitrite reductase</fullName>
        <ecNumber evidence="5">1.7.1.4</ecNumber>
    </submittedName>
</protein>
<keyword evidence="2" id="KW-0285">Flavoprotein</keyword>
<sequence>MNNYRDLQIVIIGDGIAGYTAARQLRLLAPEVPVTLIGAEKTQPYSACALPDYLGGYLPKENIFLPPFRGLDGIKIWKGIAAEGFDPKDQRVSAGGQRLPYDKLILATGSVALVPPVPGTRLAGNFTLKTLADVEAILAWEGKSAVVVGSGAIGVEASIALRKREIEVTLIELLDRILPTAFDLEASRLFQKEIEKHGIKVLVGEKVVGVEGKDRVTGVKTSQGLITCDMVIWAAGVRPNTALAQDAGLEIGQFRGIKVNKEMATSVSNIYACGDCVETWDRILKRPGLSLLWASAKEQAAIVAHNCLGTAPREYPGSLGVLIVEAGDVTAVSAGFTEAALKDVGETTISTDMNDKGYTKLITKDGRILGVQFVGSLQGAGAVLAWMQKGTTLSAAREVLSNTIYLKGAPWYYQGARFVS</sequence>
<evidence type="ECO:0000256" key="3">
    <source>
        <dbReference type="ARBA" id="ARBA00022827"/>
    </source>
</evidence>
<dbReference type="InterPro" id="IPR023753">
    <property type="entry name" value="FAD/NAD-binding_dom"/>
</dbReference>
<dbReference type="InterPro" id="IPR050260">
    <property type="entry name" value="FAD-bd_OxRdtase"/>
</dbReference>
<dbReference type="PRINTS" id="PR00368">
    <property type="entry name" value="FADPNR"/>
</dbReference>
<dbReference type="EMBL" id="PVXM01000061">
    <property type="protein sequence ID" value="PRR68701.1"/>
    <property type="molecule type" value="Genomic_DNA"/>
</dbReference>
<comment type="caution">
    <text evidence="5">The sequence shown here is derived from an EMBL/GenBank/DDBJ whole genome shotgun (WGS) entry which is preliminary data.</text>
</comment>
<dbReference type="OrthoDB" id="9802028at2"/>
<dbReference type="PRINTS" id="PR00469">
    <property type="entry name" value="PNDRDTASEII"/>
</dbReference>
<keyword evidence="6" id="KW-1185">Reference proteome</keyword>
<evidence type="ECO:0000313" key="5">
    <source>
        <dbReference type="EMBL" id="PRR68701.1"/>
    </source>
</evidence>
<keyword evidence="5" id="KW-0560">Oxidoreductase</keyword>
<dbReference type="InterPro" id="IPR036188">
    <property type="entry name" value="FAD/NAD-bd_sf"/>
</dbReference>
<feature type="domain" description="FAD/NAD(P)-binding" evidence="4">
    <location>
        <begin position="8"/>
        <end position="281"/>
    </location>
</feature>
<dbReference type="Pfam" id="PF07992">
    <property type="entry name" value="Pyr_redox_2"/>
    <property type="match status" value="1"/>
</dbReference>
<dbReference type="RefSeq" id="WP_106006537.1">
    <property type="nucleotide sequence ID" value="NZ_CP136419.1"/>
</dbReference>
<evidence type="ECO:0000259" key="4">
    <source>
        <dbReference type="Pfam" id="PF07992"/>
    </source>
</evidence>
<keyword evidence="3" id="KW-0274">FAD</keyword>
<dbReference type="GO" id="GO:0008942">
    <property type="term" value="F:nitrite reductase [NAD(P)H] activity"/>
    <property type="evidence" value="ECO:0007669"/>
    <property type="project" value="UniProtKB-EC"/>
</dbReference>
<name>A0A2T0AJY2_9FIRM</name>
<gene>
    <name evidence="5" type="primary">nasD_3</name>
    <name evidence="5" type="ORF">MOHU_26330</name>
</gene>
<proteinExistence type="predicted"/>
<dbReference type="PANTHER" id="PTHR43429:SF3">
    <property type="entry name" value="NITRITE REDUCTASE [NAD(P)H]"/>
    <property type="match status" value="1"/>
</dbReference>
<dbReference type="Gene3D" id="3.50.50.60">
    <property type="entry name" value="FAD/NAD(P)-binding domain"/>
    <property type="match status" value="2"/>
</dbReference>
<reference evidence="5 6" key="1">
    <citation type="submission" date="2018-03" db="EMBL/GenBank/DDBJ databases">
        <title>Genome sequence of Moorella humiferrea DSM 23265.</title>
        <authorList>
            <person name="Poehlein A."/>
            <person name="Daniel R."/>
        </authorList>
    </citation>
    <scope>NUCLEOTIDE SEQUENCE [LARGE SCALE GENOMIC DNA]</scope>
    <source>
        <strain evidence="5 6">DSM 23265</strain>
    </source>
</reference>
<dbReference type="Proteomes" id="UP000238415">
    <property type="component" value="Unassembled WGS sequence"/>
</dbReference>
<dbReference type="EC" id="1.7.1.4" evidence="5"/>